<gene>
    <name evidence="2" type="ORF">APUU_31083A</name>
</gene>
<dbReference type="AlphaFoldDB" id="A0A7R7XKP3"/>
<evidence type="ECO:0000256" key="1">
    <source>
        <dbReference type="SAM" id="MobiDB-lite"/>
    </source>
</evidence>
<reference evidence="2" key="1">
    <citation type="submission" date="2021-01" db="EMBL/GenBank/DDBJ databases">
        <authorList>
            <consortium name="Aspergillus puulaauensis MK2 genome sequencing consortium"/>
            <person name="Kazuki M."/>
            <person name="Futagami T."/>
        </authorList>
    </citation>
    <scope>NUCLEOTIDE SEQUENCE</scope>
    <source>
        <strain evidence="2">MK2</strain>
    </source>
</reference>
<dbReference type="RefSeq" id="XP_041555052.1">
    <property type="nucleotide sequence ID" value="XM_041702247.1"/>
</dbReference>
<accession>A0A7R7XKP3</accession>
<dbReference type="KEGG" id="apuu:APUU_31083A"/>
<keyword evidence="3" id="KW-1185">Reference proteome</keyword>
<name>A0A7R7XKP3_9EURO</name>
<organism evidence="2 3">
    <name type="scientific">Aspergillus puulaauensis</name>
    <dbReference type="NCBI Taxonomy" id="1220207"/>
    <lineage>
        <taxon>Eukaryota</taxon>
        <taxon>Fungi</taxon>
        <taxon>Dikarya</taxon>
        <taxon>Ascomycota</taxon>
        <taxon>Pezizomycotina</taxon>
        <taxon>Eurotiomycetes</taxon>
        <taxon>Eurotiomycetidae</taxon>
        <taxon>Eurotiales</taxon>
        <taxon>Aspergillaceae</taxon>
        <taxon>Aspergillus</taxon>
    </lineage>
</organism>
<sequence length="178" mass="19640">MTQETKCRPRVSHAAASARNKITVRPARSPAPQRWAVAARACAVSVQEFEVEENIDFSVLTGRSSFCLQHPSGHPFVSFLFPFFPSPLSPSIPFLFIPVLILSHLYAPHQPDAVSRQFRFSVPELPPPGIGAKKKKKRPQAPSPGFTVPSVQSFLALVILPEAQVQFGSRLLDSWIVD</sequence>
<proteinExistence type="predicted"/>
<evidence type="ECO:0000313" key="2">
    <source>
        <dbReference type="EMBL" id="BCS22858.1"/>
    </source>
</evidence>
<dbReference type="Proteomes" id="UP000654913">
    <property type="component" value="Chromosome 3"/>
</dbReference>
<evidence type="ECO:0000313" key="3">
    <source>
        <dbReference type="Proteomes" id="UP000654913"/>
    </source>
</evidence>
<dbReference type="GeneID" id="64972863"/>
<reference evidence="2" key="2">
    <citation type="submission" date="2021-02" db="EMBL/GenBank/DDBJ databases">
        <title>Aspergillus puulaauensis MK2 genome sequence.</title>
        <authorList>
            <person name="Futagami T."/>
            <person name="Mori K."/>
            <person name="Kadooka C."/>
            <person name="Tanaka T."/>
        </authorList>
    </citation>
    <scope>NUCLEOTIDE SEQUENCE</scope>
    <source>
        <strain evidence="2">MK2</strain>
    </source>
</reference>
<protein>
    <submittedName>
        <fullName evidence="2">Uncharacterized protein</fullName>
    </submittedName>
</protein>
<feature type="region of interest" description="Disordered" evidence="1">
    <location>
        <begin position="125"/>
        <end position="144"/>
    </location>
</feature>
<dbReference type="EMBL" id="AP024445">
    <property type="protein sequence ID" value="BCS22858.1"/>
    <property type="molecule type" value="Genomic_DNA"/>
</dbReference>